<dbReference type="AlphaFoldDB" id="A0A4Q0NWS8"/>
<accession>A0A4Q0NWS8</accession>
<keyword evidence="2" id="KW-1185">Reference proteome</keyword>
<dbReference type="Proteomes" id="UP000289859">
    <property type="component" value="Unassembled WGS sequence"/>
</dbReference>
<gene>
    <name evidence="1" type="ORF">DSM02_3338</name>
</gene>
<protein>
    <submittedName>
        <fullName evidence="1">Uncharacterized protein</fullName>
    </submittedName>
</protein>
<sequence length="126" mass="14236">MAFVVLMTTMSFTVNMHYCGGMLVDYSLVKEATSCGMEALQKSNSCETQVAKTSCCQNKQLTADGHDDLKPTFHNLNFEQDVFITSFFFSYSALFEPKTVENTSFEDYAPPLIIRDIQTLDQVFLI</sequence>
<comment type="caution">
    <text evidence="1">The sequence shown here is derived from an EMBL/GenBank/DDBJ whole genome shotgun (WGS) entry which is preliminary data.</text>
</comment>
<dbReference type="InterPro" id="IPR058512">
    <property type="entry name" value="DUF8199"/>
</dbReference>
<dbReference type="NCBIfam" id="NF047658">
    <property type="entry name" value="HYC_CC_PP"/>
    <property type="match status" value="1"/>
</dbReference>
<dbReference type="EMBL" id="QOVK01000020">
    <property type="protein sequence ID" value="RXG15796.1"/>
    <property type="molecule type" value="Genomic_DNA"/>
</dbReference>
<dbReference type="Pfam" id="PF26622">
    <property type="entry name" value="DUF8199"/>
    <property type="match status" value="1"/>
</dbReference>
<proteinExistence type="predicted"/>
<evidence type="ECO:0000313" key="2">
    <source>
        <dbReference type="Proteomes" id="UP000289859"/>
    </source>
</evidence>
<name>A0A4Q0NWS8_9FLAO</name>
<evidence type="ECO:0000313" key="1">
    <source>
        <dbReference type="EMBL" id="RXG15796.1"/>
    </source>
</evidence>
<reference evidence="1 2" key="1">
    <citation type="submission" date="2018-07" db="EMBL/GenBank/DDBJ databases">
        <title>Leeuwenhoekiella genomics.</title>
        <authorList>
            <person name="Tahon G."/>
            <person name="Willems A."/>
        </authorList>
    </citation>
    <scope>NUCLEOTIDE SEQUENCE [LARGE SCALE GENOMIC DNA]</scope>
    <source>
        <strain evidence="1 2">LMG 29608</strain>
    </source>
</reference>
<dbReference type="InterPro" id="IPR058060">
    <property type="entry name" value="HYC_CC_PP"/>
</dbReference>
<organism evidence="1 2">
    <name type="scientific">Leeuwenhoekiella polynyae</name>
    <dbReference type="NCBI Taxonomy" id="1550906"/>
    <lineage>
        <taxon>Bacteria</taxon>
        <taxon>Pseudomonadati</taxon>
        <taxon>Bacteroidota</taxon>
        <taxon>Flavobacteriia</taxon>
        <taxon>Flavobacteriales</taxon>
        <taxon>Flavobacteriaceae</taxon>
        <taxon>Leeuwenhoekiella</taxon>
    </lineage>
</organism>